<dbReference type="PANTHER" id="PTHR12203">
    <property type="entry name" value="KDEL LYS-ASP-GLU-LEU CONTAINING - RELATED"/>
    <property type="match status" value="1"/>
</dbReference>
<dbReference type="InterPro" id="IPR051091">
    <property type="entry name" value="O-Glucosyltr/Glycosyltrsf_90"/>
</dbReference>
<evidence type="ECO:0000259" key="1">
    <source>
        <dbReference type="SMART" id="SM00672"/>
    </source>
</evidence>
<dbReference type="Gene3D" id="1.10.510.10">
    <property type="entry name" value="Transferase(Phosphotransferase) domain 1"/>
    <property type="match status" value="1"/>
</dbReference>
<dbReference type="Pfam" id="PF05686">
    <property type="entry name" value="Glyco_transf_90"/>
    <property type="match status" value="1"/>
</dbReference>
<name>A0A6C0KQI6_9ZZZZ</name>
<dbReference type="PANTHER" id="PTHR12203:SF119">
    <property type="entry name" value="GLYCOSYL TRANSFERASE CAP10 DOMAIN-CONTAINING PROTEIN"/>
    <property type="match status" value="1"/>
</dbReference>
<organism evidence="2">
    <name type="scientific">viral metagenome</name>
    <dbReference type="NCBI Taxonomy" id="1070528"/>
    <lineage>
        <taxon>unclassified sequences</taxon>
        <taxon>metagenomes</taxon>
        <taxon>organismal metagenomes</taxon>
    </lineage>
</organism>
<dbReference type="SMART" id="SM00672">
    <property type="entry name" value="CAP10"/>
    <property type="match status" value="1"/>
</dbReference>
<dbReference type="SUPFAM" id="SSF56112">
    <property type="entry name" value="Protein kinase-like (PK-like)"/>
    <property type="match status" value="1"/>
</dbReference>
<dbReference type="InterPro" id="IPR006598">
    <property type="entry name" value="CAP10"/>
</dbReference>
<sequence>MTNTDYYLSKEDCDKASREYKNSNSRYRNFCQTYFTAGDEEQFDKARDWSNSRTPKDEVKCQTEFQFDIWNGYVSAEADSITNTFAYIFHKLKKGIYVRIKDNKIASFLPFSKAKFVNEWSEKIRVHPKYKDTIEFLKHINEMEGRHFNEHRVNKFTDEWYANNCLIRYEFPLSEGDTGTSHMKNMLEELCQNRHVPDLEFFVNRRDFPLLKRDGTEPYEHMFDSDNVPLLSHNYEKYAPILSSVSKKNFADLPIPTIDDWARVKLYEGAFFSKTQNRQYSGNFSVPWEDRKPTAIFRGGSTGAGTTIDTNPRLKAAYISSLNERDCLGIPYLDAGITDWNLRPRKLKGEKYLQTIEISNLPFSLVSKLSPEEQCKYRYILHIEGHVCAFRLSLELSMGSTILLVESEYKLWFFHLLKPYEHYVPVKKDLSDLMDKIKWCRENDGKCKDIAYNAKIFFEKYLNKNGILDYLQSLLSQTKKAVGELLYPEKKPVHLLHEQECDWVKKNCIFKHPFEKKRLITTTKNTEIYSCDGYIIKYSKEKKAELLRDVFVFVQGGLKDIPNFVNIHGIDKDGGVIMDKIDGMTLLDWFKKEYNETEFVSILSQIALALHIAQNKSGFVHNDLMPWNVIIQKRKDTFEPEYNIFDKVYRLRPTRLYPVIIDYGKSHIVADNRHHGFINPFKMQSLRDILMLSFSSISSLVCVRKGEKSFLKPKEEQFLINLVNFFCQPTIMPQKFHSFTKMRHFIATHSSFSILTCLNMDDSKNNLNFLQYMQQFHHNAFSIQEPNWNRPVQQKAKKLPTLLFKNKLFVYYFFQQLNDPMLEGDFRNYLLSAKKSENIDIHPVQMDDEIYLSKKRMTKLLHEQEKVDMSLIEEKFLLSSIFSYRGVFEISKNDRKELSDYYEKIDVFKIMHNLANTSTLFDLLF</sequence>
<reference evidence="2" key="1">
    <citation type="journal article" date="2020" name="Nature">
        <title>Giant virus diversity and host interactions through global metagenomics.</title>
        <authorList>
            <person name="Schulz F."/>
            <person name="Roux S."/>
            <person name="Paez-Espino D."/>
            <person name="Jungbluth S."/>
            <person name="Walsh D.A."/>
            <person name="Denef V.J."/>
            <person name="McMahon K.D."/>
            <person name="Konstantinidis K.T."/>
            <person name="Eloe-Fadrosh E.A."/>
            <person name="Kyrpides N.C."/>
            <person name="Woyke T."/>
        </authorList>
    </citation>
    <scope>NUCLEOTIDE SEQUENCE</scope>
    <source>
        <strain evidence="2">GVMAG-S-3300013014-136</strain>
    </source>
</reference>
<accession>A0A6C0KQI6</accession>
<evidence type="ECO:0000313" key="2">
    <source>
        <dbReference type="EMBL" id="QHU20275.1"/>
    </source>
</evidence>
<dbReference type="EMBL" id="MN740966">
    <property type="protein sequence ID" value="QHU20275.1"/>
    <property type="molecule type" value="Genomic_DNA"/>
</dbReference>
<dbReference type="InterPro" id="IPR011009">
    <property type="entry name" value="Kinase-like_dom_sf"/>
</dbReference>
<feature type="domain" description="Glycosyl transferase CAP10" evidence="1">
    <location>
        <begin position="195"/>
        <end position="482"/>
    </location>
</feature>
<dbReference type="AlphaFoldDB" id="A0A6C0KQI6"/>
<protein>
    <recommendedName>
        <fullName evidence="1">Glycosyl transferase CAP10 domain-containing protein</fullName>
    </recommendedName>
</protein>
<proteinExistence type="predicted"/>